<dbReference type="GO" id="GO:0065003">
    <property type="term" value="P:protein-containing complex assembly"/>
    <property type="evidence" value="ECO:0007669"/>
    <property type="project" value="EnsemblMetazoa"/>
</dbReference>
<evidence type="ECO:0000259" key="12">
    <source>
        <dbReference type="Pfam" id="PF23141"/>
    </source>
</evidence>
<dbReference type="SUPFAM" id="SSF49478">
    <property type="entry name" value="Cna protein B-type domain"/>
    <property type="match status" value="1"/>
</dbReference>
<evidence type="ECO:0000256" key="3">
    <source>
        <dbReference type="ARBA" id="ARBA00022729"/>
    </source>
</evidence>
<reference evidence="14" key="2">
    <citation type="submission" date="2022-06" db="UniProtKB">
        <authorList>
            <consortium name="EnsemblMetazoa"/>
        </authorList>
    </citation>
    <scope>IDENTIFICATION</scope>
    <source>
        <strain evidence="14">PS312</strain>
    </source>
</reference>
<comment type="subcellular location">
    <subcellularLocation>
        <location evidence="1">Endoplasmic reticulum membrane</location>
        <topology evidence="1">Single-pass type I membrane protein</topology>
    </subcellularLocation>
</comment>
<evidence type="ECO:0000259" key="9">
    <source>
        <dbReference type="Pfam" id="PF22898"/>
    </source>
</evidence>
<dbReference type="GO" id="GO:0005789">
    <property type="term" value="C:endoplasmic reticulum membrane"/>
    <property type="evidence" value="ECO:0000318"/>
    <property type="project" value="GO_Central"/>
</dbReference>
<evidence type="ECO:0000259" key="13">
    <source>
        <dbReference type="Pfam" id="PF23194"/>
    </source>
</evidence>
<dbReference type="PANTHER" id="PTHR23303">
    <property type="entry name" value="CARBOXYPEPTIDASE REGULATORY REGION-CONTAINING"/>
    <property type="match status" value="1"/>
</dbReference>
<dbReference type="InterPro" id="IPR055074">
    <property type="entry name" value="NOMO1-3_2nd"/>
</dbReference>
<feature type="signal peptide" evidence="8">
    <location>
        <begin position="1"/>
        <end position="20"/>
    </location>
</feature>
<evidence type="ECO:0000256" key="1">
    <source>
        <dbReference type="ARBA" id="ARBA00004115"/>
    </source>
</evidence>
<feature type="domain" description="NOMO-like N-terminal beta-sandwich" evidence="9">
    <location>
        <begin position="26"/>
        <end position="110"/>
    </location>
</feature>
<evidence type="ECO:0000259" key="10">
    <source>
        <dbReference type="Pfam" id="PF22902"/>
    </source>
</evidence>
<gene>
    <name evidence="14" type="primary">WBGene00092159</name>
</gene>
<feature type="domain" description="NOMO-like ninth beta-sandwich" evidence="10">
    <location>
        <begin position="704"/>
        <end position="767"/>
    </location>
</feature>
<dbReference type="Pfam" id="PF22898">
    <property type="entry name" value="NOMO1-like_1st"/>
    <property type="match status" value="1"/>
</dbReference>
<dbReference type="Gene3D" id="2.60.40.10">
    <property type="entry name" value="Immunoglobulins"/>
    <property type="match status" value="1"/>
</dbReference>
<evidence type="ECO:0000313" key="15">
    <source>
        <dbReference type="Proteomes" id="UP000005239"/>
    </source>
</evidence>
<feature type="transmembrane region" description="Helical" evidence="7">
    <location>
        <begin position="1063"/>
        <end position="1082"/>
    </location>
</feature>
<accession>A0A8R1Y7I9</accession>
<dbReference type="PANTHER" id="PTHR23303:SF14">
    <property type="entry name" value="BOS COMPLEX SUBUNIT NOMO1-RELATED"/>
    <property type="match status" value="1"/>
</dbReference>
<evidence type="ECO:0000256" key="2">
    <source>
        <dbReference type="ARBA" id="ARBA00022692"/>
    </source>
</evidence>
<evidence type="ECO:0000259" key="11">
    <source>
        <dbReference type="Pfam" id="PF22904"/>
    </source>
</evidence>
<dbReference type="InterPro" id="IPR056319">
    <property type="entry name" value="NOMO_7th"/>
</dbReference>
<organism evidence="14 15">
    <name type="scientific">Pristionchus pacificus</name>
    <name type="common">Parasitic nematode worm</name>
    <dbReference type="NCBI Taxonomy" id="54126"/>
    <lineage>
        <taxon>Eukaryota</taxon>
        <taxon>Metazoa</taxon>
        <taxon>Ecdysozoa</taxon>
        <taxon>Nematoda</taxon>
        <taxon>Chromadorea</taxon>
        <taxon>Rhabditida</taxon>
        <taxon>Rhabditina</taxon>
        <taxon>Diplogasteromorpha</taxon>
        <taxon>Diplogasteroidea</taxon>
        <taxon>Neodiplogasteridae</taxon>
        <taxon>Pristionchus</taxon>
    </lineage>
</organism>
<dbReference type="AlphaFoldDB" id="A0A8R1Y7I9"/>
<evidence type="ECO:0000256" key="5">
    <source>
        <dbReference type="ARBA" id="ARBA00022989"/>
    </source>
</evidence>
<dbReference type="Pfam" id="PF22904">
    <property type="entry name" value="NOMO1-like_2nd"/>
    <property type="match status" value="1"/>
</dbReference>
<keyword evidence="3 8" id="KW-0732">Signal</keyword>
<dbReference type="InterPro" id="IPR013783">
    <property type="entry name" value="Ig-like_fold"/>
</dbReference>
<evidence type="ECO:0000256" key="4">
    <source>
        <dbReference type="ARBA" id="ARBA00022824"/>
    </source>
</evidence>
<feature type="domain" description="NOMO fifth transthyretin-like" evidence="13">
    <location>
        <begin position="382"/>
        <end position="459"/>
    </location>
</feature>
<evidence type="ECO:0000313" key="14">
    <source>
        <dbReference type="EnsemblMetazoa" id="PPA02605.1"/>
    </source>
</evidence>
<evidence type="ECO:0000256" key="7">
    <source>
        <dbReference type="SAM" id="Phobius"/>
    </source>
</evidence>
<keyword evidence="4" id="KW-0256">Endoplasmic reticulum</keyword>
<protein>
    <recommendedName>
        <fullName evidence="16">Nra-4</fullName>
    </recommendedName>
</protein>
<evidence type="ECO:0008006" key="16">
    <source>
        <dbReference type="Google" id="ProtNLM"/>
    </source>
</evidence>
<keyword evidence="6 7" id="KW-0472">Membrane</keyword>
<dbReference type="Pfam" id="PF23141">
    <property type="entry name" value="Ig_NOMO"/>
    <property type="match status" value="1"/>
</dbReference>
<reference evidence="15" key="1">
    <citation type="journal article" date="2008" name="Nat. Genet.">
        <title>The Pristionchus pacificus genome provides a unique perspective on nematode lifestyle and parasitism.</title>
        <authorList>
            <person name="Dieterich C."/>
            <person name="Clifton S.W."/>
            <person name="Schuster L.N."/>
            <person name="Chinwalla A."/>
            <person name="Delehaunty K."/>
            <person name="Dinkelacker I."/>
            <person name="Fulton L."/>
            <person name="Fulton R."/>
            <person name="Godfrey J."/>
            <person name="Minx P."/>
            <person name="Mitreva M."/>
            <person name="Roeseler W."/>
            <person name="Tian H."/>
            <person name="Witte H."/>
            <person name="Yang S.P."/>
            <person name="Wilson R.K."/>
            <person name="Sommer R.J."/>
        </authorList>
    </citation>
    <scope>NUCLEOTIDE SEQUENCE [LARGE SCALE GENOMIC DNA]</scope>
    <source>
        <strain evidence="15">PS312</strain>
    </source>
</reference>
<dbReference type="InterPro" id="IPR055075">
    <property type="entry name" value="NOMO-like_N"/>
</dbReference>
<dbReference type="Pfam" id="PF23194">
    <property type="entry name" value="NOMO_5th"/>
    <property type="match status" value="1"/>
</dbReference>
<dbReference type="InterPro" id="IPR051417">
    <property type="entry name" value="SDr/BOS_complex"/>
</dbReference>
<dbReference type="Pfam" id="PF22902">
    <property type="entry name" value="NOMO1-like_9th"/>
    <property type="match status" value="1"/>
</dbReference>
<keyword evidence="15" id="KW-1185">Reference proteome</keyword>
<feature type="chain" id="PRO_5035833443" description="Nra-4" evidence="8">
    <location>
        <begin position="21"/>
        <end position="1116"/>
    </location>
</feature>
<name>A0A8R1Y7I9_PRIPA</name>
<dbReference type="Proteomes" id="UP000005239">
    <property type="component" value="Unassembled WGS sequence"/>
</dbReference>
<keyword evidence="2 7" id="KW-0812">Transmembrane</keyword>
<evidence type="ECO:0000256" key="6">
    <source>
        <dbReference type="ARBA" id="ARBA00023136"/>
    </source>
</evidence>
<evidence type="ECO:0000256" key="8">
    <source>
        <dbReference type="SAM" id="SignalP"/>
    </source>
</evidence>
<feature type="domain" description="NOMO second beta-sandwich" evidence="11">
    <location>
        <begin position="115"/>
        <end position="197"/>
    </location>
</feature>
<feature type="domain" description="NOMO seventh transthyretin-like" evidence="12">
    <location>
        <begin position="551"/>
        <end position="611"/>
    </location>
</feature>
<keyword evidence="5 7" id="KW-1133">Transmembrane helix</keyword>
<dbReference type="InterPro" id="IPR056190">
    <property type="entry name" value="NOMO_5th"/>
</dbReference>
<dbReference type="InterPro" id="IPR055073">
    <property type="entry name" value="NOMO1-like_9th"/>
</dbReference>
<dbReference type="EnsemblMetazoa" id="PPA02605.1">
    <property type="protein sequence ID" value="PPA02605.1"/>
    <property type="gene ID" value="WBGene00092159"/>
</dbReference>
<sequence length="1116" mass="119900">MTSMRVIPLLLAALAAAAHADVFSCGGFVKSDVPIDFSKIKVKLLTPEGHLRHEESVNAANGYYMIPVYTKGSYSIRVSAPEGWFFEPSTFDFKLDGATDKCSLEEDINFALSAFSIDGAVLSQNGQGPTGLTLELLKDGSAIASTTTSEGGNYRFQAPPGKYTVSTEKGADVCISHASSHVEVKSSPVKVEPPLKISGYPVSIKVSSPNGSLKDAEIALFSSVDPKLPSCRSVIASDKAVEGSKFVCILGNTDSKGEVHVACIAPGSYHIKPVSEGLTFSPAVSVINVVDERVSTSFSVGGFTANGRVKVGEKPLIGVDVLINGKSVGKTDSTGSFSVSGLKDGKVSVTARAPHTTFKTHDSLHLTTTKRTIPDIVVEEFEVCGKVERSSEGGYEALKLVSEAKPSDIKSIRPDSKGEFCKFVPPGKYSIGPVATESSLAPSNTVVDVSSAPDTTLQFTHFKTDAEVKFTCIGPCDSISLSLISSRTGKSVSTAKGVDHFIFKDVSPGKYMVRLPEGSRACWEKEEVVLEVGQKKPIPAQFVQSGFTALLSLSHPATIDWQHVDQKAAKGSIEGKRGLNTLCLPAAGGYKMQISSCMVFDKPSLSLTVPSDIRLESYAVSAIVGGKINGAIPGTKIAVKSKAGDREITVDASGSFSFQEPLTSASQKLVLTPLSSTHLFTPFSHSFIFDGECEQKIVQFESAKGIFIEGSVVPIVEGVEIEAVNKNDKSVLKAKTDNNGKYRIGPIRRAEDMEITATKDGYAFAEGGKHGDLKSIKLSQLTLTFEDKATGEKLDEVMLYVRGTGEKKTSHHRVEKDGQIKLTALAPGTLIRAVVQEYELDPSTITVNTKEGEHDEKTIRGTRNAYTAFGVVREMSGAPLREVRVEALSEQCDQHQLVAMTKDDGSFRIRGLKPGCSYKIGVHGVEGSPAPHCFPSSFNVKMTDRDVKGLEMVAAPMDEGVELLVDIDVILPPSTARPPLRITVLRDGHSQVAMQTIPAPVGIFTVRSIPRDGSSYIVRVEADRTSSSSVSFTPIETPFVSDSPVQVINVTLHPSRSTTEVEISKSSIIAFVLFGLLALFILNPQEWMERFRNVYSSMQRRASQSSSPQSVNKKRK</sequence>
<proteinExistence type="predicted"/>